<proteinExistence type="predicted"/>
<keyword evidence="3" id="KW-1185">Reference proteome</keyword>
<comment type="caution">
    <text evidence="2">The sequence shown here is derived from an EMBL/GenBank/DDBJ whole genome shotgun (WGS) entry which is preliminary data.</text>
</comment>
<sequence>MKRRTVVLWGILFILFLCVIGWLSLCERQKETVTKWEYEEKEKEMRQDLFDGGVYVPTPKEVWENPYIYRYNHKLCKEKGLIKGESLDVYYLCLQAIYRANLDALLLKELDIGKLEDELKKSSLGFASRRQREQELYEKESTMRLEFIWLRNNLYIEYLKEDQIELLKEKLYSGKPFVTDELQKMVEKTCQEVIRVRNPKDWEDKRRFLYSEVQGRKPVIPNQALVLEIANVMEYDASGNLLLNEHMTEKCEYLDKVKGEKEKEYSDILGMEVYILLA</sequence>
<keyword evidence="1" id="KW-0472">Membrane</keyword>
<dbReference type="EMBL" id="WUQX01000001">
    <property type="protein sequence ID" value="MXP77395.1"/>
    <property type="molecule type" value="Genomic_DNA"/>
</dbReference>
<protein>
    <submittedName>
        <fullName evidence="2">Uncharacterized protein</fullName>
    </submittedName>
</protein>
<dbReference type="RefSeq" id="WP_159752691.1">
    <property type="nucleotide sequence ID" value="NZ_CASSPE010000014.1"/>
</dbReference>
<keyword evidence="1" id="KW-1133">Transmembrane helix</keyword>
<feature type="transmembrane region" description="Helical" evidence="1">
    <location>
        <begin position="7"/>
        <end position="25"/>
    </location>
</feature>
<evidence type="ECO:0000313" key="3">
    <source>
        <dbReference type="Proteomes" id="UP000460412"/>
    </source>
</evidence>
<organism evidence="2 3">
    <name type="scientific">Sporofaciens musculi</name>
    <dbReference type="NCBI Taxonomy" id="2681861"/>
    <lineage>
        <taxon>Bacteria</taxon>
        <taxon>Bacillati</taxon>
        <taxon>Bacillota</taxon>
        <taxon>Clostridia</taxon>
        <taxon>Lachnospirales</taxon>
        <taxon>Lachnospiraceae</taxon>
        <taxon>Sporofaciens</taxon>
    </lineage>
</organism>
<gene>
    <name evidence="2" type="ORF">GN277_19040</name>
</gene>
<dbReference type="AlphaFoldDB" id="A0A7X3SKI2"/>
<evidence type="ECO:0000256" key="1">
    <source>
        <dbReference type="SAM" id="Phobius"/>
    </source>
</evidence>
<accession>A0A7X3SKI2</accession>
<evidence type="ECO:0000313" key="2">
    <source>
        <dbReference type="EMBL" id="MXP77395.1"/>
    </source>
</evidence>
<dbReference type="Proteomes" id="UP000460412">
    <property type="component" value="Unassembled WGS sequence"/>
</dbReference>
<keyword evidence="1" id="KW-0812">Transmembrane</keyword>
<reference evidence="2 3" key="1">
    <citation type="submission" date="2019-12" db="EMBL/GenBank/DDBJ databases">
        <title>Sporaefaciens musculi gen. nov., sp. nov., a novel bacterium isolated from the caecum of an obese mouse.</title>
        <authorList>
            <person name="Rasmussen T.S."/>
            <person name="Streidl T."/>
            <person name="Hitch T.C.A."/>
            <person name="Wortmann E."/>
            <person name="Deptula P."/>
            <person name="Hansen M."/>
            <person name="Nielsen D.S."/>
            <person name="Clavel T."/>
            <person name="Vogensen F.K."/>
        </authorList>
    </citation>
    <scope>NUCLEOTIDE SEQUENCE [LARGE SCALE GENOMIC DNA]</scope>
    <source>
        <strain evidence="2 3">WCA-9-b2</strain>
    </source>
</reference>
<name>A0A7X3SKI2_9FIRM</name>